<evidence type="ECO:0000256" key="8">
    <source>
        <dbReference type="ARBA" id="ARBA00022722"/>
    </source>
</evidence>
<dbReference type="Pfam" id="PF20931">
    <property type="entry name" value="Dicer_platform"/>
    <property type="match status" value="1"/>
</dbReference>
<keyword evidence="11" id="KW-0547">Nucleotide-binding</keyword>
<keyword evidence="8" id="KW-0540">Nuclease</keyword>
<dbReference type="EC" id="3.1.26.3" evidence="5"/>
<dbReference type="GO" id="GO:0004525">
    <property type="term" value="F:ribonuclease III activity"/>
    <property type="evidence" value="ECO:0007669"/>
    <property type="project" value="UniProtKB-EC"/>
</dbReference>
<evidence type="ECO:0000259" key="27">
    <source>
        <dbReference type="PROSITE" id="PS51194"/>
    </source>
</evidence>
<reference evidence="30 31" key="1">
    <citation type="submission" date="2025-04" db="UniProtKB">
        <authorList>
            <consortium name="RefSeq"/>
        </authorList>
    </citation>
    <scope>IDENTIFICATION</scope>
    <source>
        <tissue evidence="30 31">Gonad</tissue>
    </source>
</reference>
<evidence type="ECO:0000256" key="17">
    <source>
        <dbReference type="ARBA" id="ARBA00022884"/>
    </source>
</evidence>
<feature type="domain" description="Helicase ATP-binding" evidence="26">
    <location>
        <begin position="56"/>
        <end position="234"/>
    </location>
</feature>
<dbReference type="InterPro" id="IPR048513">
    <property type="entry name" value="Dicer_PBD"/>
</dbReference>
<name>A0A6P5A0L5_BRABE</name>
<dbReference type="FunFam" id="3.40.50.300:FF:000628">
    <property type="entry name" value="Endoribonuclease Dicer"/>
    <property type="match status" value="1"/>
</dbReference>
<evidence type="ECO:0000256" key="15">
    <source>
        <dbReference type="ARBA" id="ARBA00022840"/>
    </source>
</evidence>
<comment type="catalytic activity">
    <reaction evidence="1">
        <text>Endonucleolytic cleavage to 5'-phosphomonoester.</text>
        <dbReference type="EC" id="3.1.26.3"/>
    </reaction>
</comment>
<keyword evidence="9" id="KW-0479">Metal-binding</keyword>
<evidence type="ECO:0000313" key="33">
    <source>
        <dbReference type="RefSeq" id="XP_019642796.1"/>
    </source>
</evidence>
<dbReference type="PROSITE" id="PS50137">
    <property type="entry name" value="DS_RBD"/>
    <property type="match status" value="1"/>
</dbReference>
<feature type="compositionally biased region" description="Polar residues" evidence="22">
    <location>
        <begin position="401"/>
        <end position="412"/>
    </location>
</feature>
<dbReference type="InterPro" id="IPR038248">
    <property type="entry name" value="Dicer_dimer_sf"/>
</dbReference>
<dbReference type="SMART" id="SM00949">
    <property type="entry name" value="PAZ"/>
    <property type="match status" value="1"/>
</dbReference>
<feature type="region of interest" description="Disordered" evidence="22">
    <location>
        <begin position="401"/>
        <end position="476"/>
    </location>
</feature>
<feature type="compositionally biased region" description="Basic and acidic residues" evidence="22">
    <location>
        <begin position="1154"/>
        <end position="1170"/>
    </location>
</feature>
<dbReference type="InterPro" id="IPR001650">
    <property type="entry name" value="Helicase_C-like"/>
</dbReference>
<dbReference type="SUPFAM" id="SSF101690">
    <property type="entry name" value="PAZ domain"/>
    <property type="match status" value="1"/>
</dbReference>
<dbReference type="GO" id="GO:0030422">
    <property type="term" value="P:siRNA processing"/>
    <property type="evidence" value="ECO:0007669"/>
    <property type="project" value="InterPro"/>
</dbReference>
<feature type="domain" description="Helicase C-terminal" evidence="27">
    <location>
        <begin position="471"/>
        <end position="644"/>
    </location>
</feature>
<evidence type="ECO:0000256" key="9">
    <source>
        <dbReference type="ARBA" id="ARBA00022723"/>
    </source>
</evidence>
<dbReference type="Pfam" id="PF02170">
    <property type="entry name" value="PAZ"/>
    <property type="match status" value="1"/>
</dbReference>
<dbReference type="Pfam" id="PF03368">
    <property type="entry name" value="Dicer_dimer"/>
    <property type="match status" value="1"/>
</dbReference>
<dbReference type="InterPro" id="IPR044441">
    <property type="entry name" value="DICER_DSRM"/>
</dbReference>
<dbReference type="Pfam" id="PF20932">
    <property type="entry name" value="Dicer_dsRBD"/>
    <property type="match status" value="1"/>
</dbReference>
<evidence type="ECO:0000256" key="7">
    <source>
        <dbReference type="ARBA" id="ARBA00022553"/>
    </source>
</evidence>
<dbReference type="InterPro" id="IPR048512">
    <property type="entry name" value="Dicer_platform"/>
</dbReference>
<dbReference type="PANTHER" id="PTHR14950">
    <property type="entry name" value="DICER-RELATED"/>
    <property type="match status" value="1"/>
</dbReference>
<dbReference type="FunFam" id="3.30.160.20:FF:000015">
    <property type="entry name" value="endoribonuclease Dicer"/>
    <property type="match status" value="1"/>
</dbReference>
<evidence type="ECO:0000256" key="10">
    <source>
        <dbReference type="ARBA" id="ARBA00022737"/>
    </source>
</evidence>
<dbReference type="SMART" id="SM00535">
    <property type="entry name" value="RIBOc"/>
    <property type="match status" value="2"/>
</dbReference>
<dbReference type="InterPro" id="IPR005034">
    <property type="entry name" value="Dicer_dimerisation"/>
</dbReference>
<dbReference type="Pfam" id="PF00271">
    <property type="entry name" value="Helicase_C"/>
    <property type="match status" value="1"/>
</dbReference>
<dbReference type="GO" id="GO:0070578">
    <property type="term" value="C:RISC-loading complex"/>
    <property type="evidence" value="ECO:0007669"/>
    <property type="project" value="TreeGrafter"/>
</dbReference>
<dbReference type="FunFam" id="2.170.260.10:FF:000002">
    <property type="entry name" value="Putative Endoribonuclease Dicer"/>
    <property type="match status" value="1"/>
</dbReference>
<dbReference type="CDD" id="cd00593">
    <property type="entry name" value="RIBOc"/>
    <property type="match status" value="2"/>
</dbReference>
<evidence type="ECO:0000256" key="16">
    <source>
        <dbReference type="ARBA" id="ARBA00022842"/>
    </source>
</evidence>
<dbReference type="SUPFAM" id="SSF69065">
    <property type="entry name" value="RNase III domain-like"/>
    <property type="match status" value="2"/>
</dbReference>
<dbReference type="InterPro" id="IPR000999">
    <property type="entry name" value="RNase_III_dom"/>
</dbReference>
<dbReference type="PROSITE" id="PS51327">
    <property type="entry name" value="DICER_DSRBF"/>
    <property type="match status" value="1"/>
</dbReference>
<feature type="domain" description="Dicer dsRNA-binding fold" evidence="28">
    <location>
        <begin position="670"/>
        <end position="765"/>
    </location>
</feature>
<dbReference type="GO" id="GO:0046872">
    <property type="term" value="F:metal ion binding"/>
    <property type="evidence" value="ECO:0007669"/>
    <property type="project" value="UniProtKB-KW"/>
</dbReference>
<dbReference type="Gene3D" id="3.30.160.20">
    <property type="match status" value="1"/>
</dbReference>
<keyword evidence="14" id="KW-0347">Helicase</keyword>
<dbReference type="Pfam" id="PF20930">
    <property type="entry name" value="Dicer_PBD"/>
    <property type="match status" value="1"/>
</dbReference>
<dbReference type="Gene3D" id="2.170.260.10">
    <property type="entry name" value="paz domain"/>
    <property type="match status" value="1"/>
</dbReference>
<dbReference type="GO" id="GO:0005524">
    <property type="term" value="F:ATP binding"/>
    <property type="evidence" value="ECO:0007669"/>
    <property type="project" value="UniProtKB-KW"/>
</dbReference>
<evidence type="ECO:0000256" key="19">
    <source>
        <dbReference type="ARBA" id="ARBA00023211"/>
    </source>
</evidence>
<keyword evidence="19" id="KW-0464">Manganese</keyword>
<evidence type="ECO:0000256" key="20">
    <source>
        <dbReference type="ARBA" id="ARBA00035116"/>
    </source>
</evidence>
<keyword evidence="18" id="KW-0943">RNA-mediated gene silencing</keyword>
<dbReference type="RefSeq" id="XP_019642793.1">
    <property type="nucleotide sequence ID" value="XM_019787234.1"/>
</dbReference>
<evidence type="ECO:0000259" key="26">
    <source>
        <dbReference type="PROSITE" id="PS51192"/>
    </source>
</evidence>
<dbReference type="PANTHER" id="PTHR14950:SF37">
    <property type="entry name" value="ENDORIBONUCLEASE DICER"/>
    <property type="match status" value="1"/>
</dbReference>
<dbReference type="PROSITE" id="PS00517">
    <property type="entry name" value="RNASE_3_1"/>
    <property type="match status" value="1"/>
</dbReference>
<evidence type="ECO:0000256" key="4">
    <source>
        <dbReference type="ARBA" id="ARBA00004496"/>
    </source>
</evidence>
<dbReference type="FunFam" id="1.10.1520.10:FF:000023">
    <property type="entry name" value="Endoribonuclease dcr-1"/>
    <property type="match status" value="1"/>
</dbReference>
<evidence type="ECO:0000256" key="22">
    <source>
        <dbReference type="SAM" id="MobiDB-lite"/>
    </source>
</evidence>
<dbReference type="InterPro" id="IPR014720">
    <property type="entry name" value="dsRBD_dom"/>
</dbReference>
<dbReference type="RefSeq" id="XP_019642796.1">
    <property type="nucleotide sequence ID" value="XM_019787237.1"/>
</dbReference>
<evidence type="ECO:0000313" key="29">
    <source>
        <dbReference type="Proteomes" id="UP000515135"/>
    </source>
</evidence>
<dbReference type="SUPFAM" id="SSF54768">
    <property type="entry name" value="dsRNA-binding domain-like"/>
    <property type="match status" value="1"/>
</dbReference>
<evidence type="ECO:0000256" key="13">
    <source>
        <dbReference type="ARBA" id="ARBA00022801"/>
    </source>
</evidence>
<keyword evidence="17 21" id="KW-0694">RNA-binding</keyword>
<dbReference type="GO" id="GO:0004530">
    <property type="term" value="F:deoxyribonuclease I activity"/>
    <property type="evidence" value="ECO:0007669"/>
    <property type="project" value="TreeGrafter"/>
</dbReference>
<evidence type="ECO:0000259" key="28">
    <source>
        <dbReference type="PROSITE" id="PS51327"/>
    </source>
</evidence>
<keyword evidence="10" id="KW-0677">Repeat</keyword>
<evidence type="ECO:0000259" key="23">
    <source>
        <dbReference type="PROSITE" id="PS50137"/>
    </source>
</evidence>
<feature type="compositionally biased region" description="Pro residues" evidence="22">
    <location>
        <begin position="15"/>
        <end position="27"/>
    </location>
</feature>
<feature type="domain" description="RNase III" evidence="24">
    <location>
        <begin position="1360"/>
        <end position="1457"/>
    </location>
</feature>
<dbReference type="Gene3D" id="3.30.160.380">
    <property type="entry name" value="Dicer dimerisation domain"/>
    <property type="match status" value="1"/>
</dbReference>
<evidence type="ECO:0000259" key="24">
    <source>
        <dbReference type="PROSITE" id="PS50142"/>
    </source>
</evidence>
<dbReference type="GO" id="GO:0006309">
    <property type="term" value="P:apoptotic DNA fragmentation"/>
    <property type="evidence" value="ECO:0007669"/>
    <property type="project" value="TreeGrafter"/>
</dbReference>
<dbReference type="Pfam" id="PF00270">
    <property type="entry name" value="DEAD"/>
    <property type="match status" value="1"/>
</dbReference>
<dbReference type="OrthoDB" id="2392202at2759"/>
<feature type="compositionally biased region" description="Polar residues" evidence="22">
    <location>
        <begin position="1338"/>
        <end position="1358"/>
    </location>
</feature>
<evidence type="ECO:0000256" key="11">
    <source>
        <dbReference type="ARBA" id="ARBA00022741"/>
    </source>
</evidence>
<keyword evidence="6" id="KW-0963">Cytoplasm</keyword>
<evidence type="ECO:0000256" key="5">
    <source>
        <dbReference type="ARBA" id="ARBA00012177"/>
    </source>
</evidence>
<dbReference type="KEGG" id="bbel:109484048"/>
<feature type="region of interest" description="Disordered" evidence="22">
    <location>
        <begin position="1148"/>
        <end position="1189"/>
    </location>
</feature>
<dbReference type="GeneID" id="109484048"/>
<dbReference type="GO" id="GO:0031054">
    <property type="term" value="P:pre-miRNA processing"/>
    <property type="evidence" value="ECO:0007669"/>
    <property type="project" value="InterPro"/>
</dbReference>
<keyword evidence="29" id="KW-1185">Reference proteome</keyword>
<dbReference type="PROSITE" id="PS51194">
    <property type="entry name" value="HELICASE_CTER"/>
    <property type="match status" value="1"/>
</dbReference>
<feature type="domain" description="PAZ" evidence="25">
    <location>
        <begin position="941"/>
        <end position="1085"/>
    </location>
</feature>
<keyword evidence="13" id="KW-0378">Hydrolase</keyword>
<dbReference type="InterPro" id="IPR011545">
    <property type="entry name" value="DEAD/DEAH_box_helicase_dom"/>
</dbReference>
<comment type="similarity">
    <text evidence="20 21">Belongs to the helicase family. Dicer subfamily.</text>
</comment>
<dbReference type="SMART" id="SM00358">
    <property type="entry name" value="DSRM"/>
    <property type="match status" value="1"/>
</dbReference>
<dbReference type="CDD" id="cd18802">
    <property type="entry name" value="SF2_C_dicer"/>
    <property type="match status" value="1"/>
</dbReference>
<dbReference type="PROSITE" id="PS51192">
    <property type="entry name" value="HELICASE_ATP_BIND_1"/>
    <property type="match status" value="1"/>
</dbReference>
<comment type="cofactor">
    <cofactor evidence="2">
        <name>Mn(2+)</name>
        <dbReference type="ChEBI" id="CHEBI:29035"/>
    </cofactor>
</comment>
<feature type="compositionally biased region" description="Low complexity" evidence="22">
    <location>
        <begin position="448"/>
        <end position="460"/>
    </location>
</feature>
<keyword evidence="16" id="KW-0460">Magnesium</keyword>
<dbReference type="HAMAP" id="MF_00104">
    <property type="entry name" value="RNase_III"/>
    <property type="match status" value="1"/>
</dbReference>
<dbReference type="CDD" id="cd15903">
    <property type="entry name" value="Dicer_PBD"/>
    <property type="match status" value="1"/>
</dbReference>
<dbReference type="InterPro" id="IPR036389">
    <property type="entry name" value="RNase_III_sf"/>
</dbReference>
<comment type="subcellular location">
    <subcellularLocation>
        <location evidence="4">Cytoplasm</location>
    </subcellularLocation>
</comment>
<dbReference type="GO" id="GO:0005737">
    <property type="term" value="C:cytoplasm"/>
    <property type="evidence" value="ECO:0007669"/>
    <property type="project" value="UniProtKB-SubCell"/>
</dbReference>
<feature type="domain" description="DRBM" evidence="23">
    <location>
        <begin position="1860"/>
        <end position="1922"/>
    </location>
</feature>
<dbReference type="SUPFAM" id="SSF52540">
    <property type="entry name" value="P-loop containing nucleoside triphosphate hydrolases"/>
    <property type="match status" value="1"/>
</dbReference>
<evidence type="ECO:0000256" key="1">
    <source>
        <dbReference type="ARBA" id="ARBA00000109"/>
    </source>
</evidence>
<proteinExistence type="inferred from homology"/>
<evidence type="ECO:0000256" key="18">
    <source>
        <dbReference type="ARBA" id="ARBA00023158"/>
    </source>
</evidence>
<dbReference type="RefSeq" id="XP_019642795.1">
    <property type="nucleotide sequence ID" value="XM_019787236.1"/>
</dbReference>
<dbReference type="Gene3D" id="1.10.1520.10">
    <property type="entry name" value="Ribonuclease III domain"/>
    <property type="match status" value="2"/>
</dbReference>
<feature type="compositionally biased region" description="Basic and acidic residues" evidence="22">
    <location>
        <begin position="1298"/>
        <end position="1316"/>
    </location>
</feature>
<dbReference type="CDD" id="cd10843">
    <property type="entry name" value="DSRM_DICER"/>
    <property type="match status" value="1"/>
</dbReference>
<dbReference type="PROSITE" id="PS50142">
    <property type="entry name" value="RNASE_3_2"/>
    <property type="match status" value="2"/>
</dbReference>
<feature type="region of interest" description="Disordered" evidence="22">
    <location>
        <begin position="1278"/>
        <end position="1358"/>
    </location>
</feature>
<evidence type="ECO:0000256" key="2">
    <source>
        <dbReference type="ARBA" id="ARBA00001936"/>
    </source>
</evidence>
<dbReference type="InterPro" id="IPR011907">
    <property type="entry name" value="RNase_III"/>
</dbReference>
<dbReference type="FunFam" id="3.40.50.300:FF:000588">
    <property type="entry name" value="Endoribonuclease Dicer isoform 1"/>
    <property type="match status" value="1"/>
</dbReference>
<evidence type="ECO:0000256" key="12">
    <source>
        <dbReference type="ARBA" id="ARBA00022759"/>
    </source>
</evidence>
<dbReference type="GO" id="GO:0003723">
    <property type="term" value="F:RNA binding"/>
    <property type="evidence" value="ECO:0007669"/>
    <property type="project" value="UniProtKB-UniRule"/>
</dbReference>
<dbReference type="GO" id="GO:0016441">
    <property type="term" value="P:post-transcriptional gene silencing"/>
    <property type="evidence" value="ECO:0007669"/>
    <property type="project" value="UniProtKB-ARBA"/>
</dbReference>
<keyword evidence="7" id="KW-0597">Phosphoprotein</keyword>
<accession>A0A6P5A0L5</accession>
<dbReference type="GO" id="GO:0051239">
    <property type="term" value="P:regulation of multicellular organismal process"/>
    <property type="evidence" value="ECO:0007669"/>
    <property type="project" value="UniProtKB-ARBA"/>
</dbReference>
<dbReference type="InterPro" id="IPR014001">
    <property type="entry name" value="Helicase_ATP-bd"/>
</dbReference>
<organism evidence="29 30">
    <name type="scientific">Branchiostoma belcheri</name>
    <name type="common">Amphioxus</name>
    <dbReference type="NCBI Taxonomy" id="7741"/>
    <lineage>
        <taxon>Eukaryota</taxon>
        <taxon>Metazoa</taxon>
        <taxon>Chordata</taxon>
        <taxon>Cephalochordata</taxon>
        <taxon>Leptocardii</taxon>
        <taxon>Amphioxiformes</taxon>
        <taxon>Branchiostomatidae</taxon>
        <taxon>Branchiostoma</taxon>
    </lineage>
</organism>
<evidence type="ECO:0000256" key="6">
    <source>
        <dbReference type="ARBA" id="ARBA00022490"/>
    </source>
</evidence>
<dbReference type="GO" id="GO:0006364">
    <property type="term" value="P:rRNA processing"/>
    <property type="evidence" value="ECO:0007669"/>
    <property type="project" value="InterPro"/>
</dbReference>
<comment type="cofactor">
    <cofactor evidence="3">
        <name>Mg(2+)</name>
        <dbReference type="ChEBI" id="CHEBI:18420"/>
    </cofactor>
</comment>
<evidence type="ECO:0000256" key="3">
    <source>
        <dbReference type="ARBA" id="ARBA00001946"/>
    </source>
</evidence>
<dbReference type="FunFam" id="1.10.1520.10:FF:000005">
    <property type="entry name" value="Putative endoribonuclease dicer"/>
    <property type="match status" value="1"/>
</dbReference>
<dbReference type="GO" id="GO:0004386">
    <property type="term" value="F:helicase activity"/>
    <property type="evidence" value="ECO:0007669"/>
    <property type="project" value="UniProtKB-KW"/>
</dbReference>
<dbReference type="SMART" id="SM00487">
    <property type="entry name" value="DEXDc"/>
    <property type="match status" value="1"/>
</dbReference>
<dbReference type="InterPro" id="IPR003100">
    <property type="entry name" value="PAZ_dom"/>
</dbReference>
<evidence type="ECO:0000313" key="31">
    <source>
        <dbReference type="RefSeq" id="XP_019642794.1"/>
    </source>
</evidence>
<dbReference type="RefSeq" id="XP_019642794.1">
    <property type="nucleotide sequence ID" value="XM_019787235.1"/>
</dbReference>
<keyword evidence="15" id="KW-0067">ATP-binding</keyword>
<keyword evidence="12" id="KW-0255">Endonuclease</keyword>
<dbReference type="GO" id="GO:0005634">
    <property type="term" value="C:nucleus"/>
    <property type="evidence" value="ECO:0007669"/>
    <property type="project" value="TreeGrafter"/>
</dbReference>
<feature type="region of interest" description="Disordered" evidence="22">
    <location>
        <begin position="1"/>
        <end position="41"/>
    </location>
</feature>
<evidence type="ECO:0000259" key="25">
    <source>
        <dbReference type="PROSITE" id="PS50821"/>
    </source>
</evidence>
<dbReference type="CDD" id="cd18034">
    <property type="entry name" value="DEXHc_dicer"/>
    <property type="match status" value="1"/>
</dbReference>
<dbReference type="Pfam" id="PF00636">
    <property type="entry name" value="Ribonuclease_3"/>
    <property type="match status" value="2"/>
</dbReference>
<evidence type="ECO:0000256" key="21">
    <source>
        <dbReference type="PROSITE-ProRule" id="PRU00657"/>
    </source>
</evidence>
<evidence type="ECO:0000256" key="14">
    <source>
        <dbReference type="ARBA" id="ARBA00022806"/>
    </source>
</evidence>
<gene>
    <name evidence="30 31 32 33" type="primary">LOC109484048</name>
</gene>
<dbReference type="InterPro" id="IPR036085">
    <property type="entry name" value="PAZ_dom_sf"/>
</dbReference>
<dbReference type="Gene3D" id="3.40.50.300">
    <property type="entry name" value="P-loop containing nucleotide triphosphate hydrolases"/>
    <property type="match status" value="2"/>
</dbReference>
<dbReference type="InterPro" id="IPR027417">
    <property type="entry name" value="P-loop_NTPase"/>
</dbReference>
<dbReference type="Proteomes" id="UP000515135">
    <property type="component" value="Unplaced"/>
</dbReference>
<dbReference type="SMART" id="SM00490">
    <property type="entry name" value="HELICc"/>
    <property type="match status" value="1"/>
</dbReference>
<feature type="domain" description="RNase III" evidence="24">
    <location>
        <begin position="1672"/>
        <end position="1832"/>
    </location>
</feature>
<sequence length="1925" mass="216218">MSDSLTEEGGGGGTRPPPAPVAPPPSQHTPQRQTSHLQRDPQHLSIFTPRLYQMELLDAALEKNTIVCLGTGSGKTFVAVMLIKELSSQTRAALNDGGKRTIFLVNNVPLVSQQAAVITTHTNLSIGEYVGAMGVDLWSRERWRREFDAHHVLVMTAQIFLDVLQHGILPLSRVNLLVIDECHHAVGHHPYREIMKAFDTCQVQDYPRVLGLTASILQGKCAPDSLLQRVRSLEVTLRSTAETATDLVGVDRYTTQPNEVVIESGSAQNETGLSQALQTLLDDALAFISSCKVRVTVEEGERDPCQVPKQAIQECRAILEVLGTWATRRAAILINRELEKLIKHEWSEQHQLFLRWVHTVMHHVHLLCDEAFKDSEDVDVRYVTPKVRRLLEVLRECKPNEVQSDNGESSVNGPAVPEASRNGPRGGGGFHHKGTNNNGAPRNGPHHNNSSKSVSNMNSKNHYHSSRRRDNLDNQDPNTSFQLCGIVFVERRYTAVVLNKLLQEFAKSDADLSYISSSCITGHGLSSRGMRSRETEMAFRRQEEILRRFRMHENNLLIGTSVVEEGVDVPKCNLVVRFDLPRDYRSYVQSKGRARAQGSHYVMLVQQHELDAFKEDLVQFKGIEKILRQKWAEHEMPQEEEIWEHLCDDMVPPYMPRQVDGGPRVTMTSAIGLVNRYCSKLPSDVFTHLTPKSRVDSASGADGTKYVATLYLPINSSLRDPIRGPAMPTRRLAEKAVALKACQLLHQAGELDDNLLPVGKEVIHYEEEEEEFEVEDSDGHARPGTTKRHQVYKKQIPKAFQQSLPVPGASCYLYIIDMVLTEPLPEELNIRGRKLHPPEATTRCFGLLTSKHVPQIPCFPVYTRSGEVSISLRLCASGIHVDQNQLRLVQNFHGYVFSHVLRLEKKPLHYVPTDLQSWYFVVPLNKGVLADNVDQLFIDFNFLEHIDQSLDKEKPKYSHNNPFKFQESDFIDAVVTPSYRNADQPQRFYVAEICYSLNPRSEFPSADYATFDEYYLKRYGEAITNLGQPLLDVDHTSSRLNLLTPRHLNQKGKALPTSSAETRKAKRENLQSKQILVPELCEIHPVPASLWRKAVCLPSVLYRVTTLLIAEELRVQIAQEAGIGQAVLPEGYTHPRLEFPHLKKGEEVVFEPPARPEKSRASPEQQKEESPWFEISAWNPDDVDDEEEEEEMEDDFGDRWDISEEEWRAFQDNVMLLDTPLVPAASLGNKRQQGQHNGAKKVNNHTNRLDLSELDLSKASLLDNDEEDDFPILVVPGDAGNDRLSKTGMSNGQITPEEGGHKMGRPAHERKVKPDSRSVGPGNNATSGNGISGEGVRSSPNVSSNNMPDLKNSSIPESTSSFLEPMLDLDLDAHPGPSPSLILQALTLSNAGDFFNLERLETIGDSFLKHAITTYLYCTYSRVHEGKLSYMRSRQVSNLNLYRLGKRKGLASRMVASIFDPAVNWLPPGFCIQNNREDQEDTVSNTKDSCLEVEPPGGNGMTTSRNPIAQVVAGYNNNVVAPLRASVLVNGDAMKRLLSYDLHMEHCIADKSIADCVEALLGCYLTTCGPRAAQLFLCWLGVKVLPKTNADPTDDLDQFDFAEPDADSFDDLAGLDSSYEDWEQNPSTACDLETFMKVSCAEECGYISPPKPPLFHHVSHAQEKLAHMLSGYRQLEETVQYRFNDKAYMLQAFTHPSYHYNTITDCYQRLEFLGDAVLDYLITNHLFKDPQQHSPGALTDLRSALVNNTIFASLAVKYDYHKYLKFVSPELFNIISNFVQFQQEQGEEQGMDSQLKTYINDEGEEESEDIEVPKALGDVFESVAGAIYLDSGMSLETVWRVYYRMMKPLIDKFSAKVPRSPVRELLEMEPETAKFSPSERTYDGKVRVTVTVIGKGQFKGVGRNYRIAKSAAARKALRALKGAKI</sequence>
<protein>
    <recommendedName>
        <fullName evidence="5">ribonuclease III</fullName>
        <ecNumber evidence="5">3.1.26.3</ecNumber>
    </recommendedName>
</protein>
<dbReference type="PROSITE" id="PS50821">
    <property type="entry name" value="PAZ"/>
    <property type="match status" value="1"/>
</dbReference>
<evidence type="ECO:0000313" key="30">
    <source>
        <dbReference type="RefSeq" id="XP_019642793.1"/>
    </source>
</evidence>
<evidence type="ECO:0000313" key="32">
    <source>
        <dbReference type="RefSeq" id="XP_019642795.1"/>
    </source>
</evidence>